<feature type="region of interest" description="Disordered" evidence="1">
    <location>
        <begin position="1"/>
        <end position="26"/>
    </location>
</feature>
<dbReference type="EMBL" id="CP000409">
    <property type="protein sequence ID" value="ABV73511.1"/>
    <property type="molecule type" value="Genomic_DNA"/>
</dbReference>
<evidence type="ECO:0000313" key="3">
    <source>
        <dbReference type="Proteomes" id="UP000007056"/>
    </source>
</evidence>
<dbReference type="KEGG" id="rcm:A1E_02855"/>
<gene>
    <name evidence="2" type="ordered locus">A1E_02855</name>
</gene>
<dbReference type="HOGENOM" id="CLU_3417006_0_0_5"/>
<protein>
    <submittedName>
        <fullName evidence="2">Uncharacterized protein</fullName>
    </submittedName>
</protein>
<dbReference type="Proteomes" id="UP000007056">
    <property type="component" value="Chromosome"/>
</dbReference>
<proteinExistence type="predicted"/>
<reference evidence="3" key="1">
    <citation type="submission" date="2007-09" db="EMBL/GenBank/DDBJ databases">
        <title>Complete genome sequence of Rickettsia canadensis.</title>
        <authorList>
            <person name="Madan A."/>
            <person name="Fahey J."/>
            <person name="Helton E."/>
            <person name="Ketteman M."/>
            <person name="Madan A."/>
            <person name="Rodrigues S."/>
            <person name="Sanchez A."/>
            <person name="Whiting M."/>
            <person name="Dasch G."/>
            <person name="Eremeeva M."/>
        </authorList>
    </citation>
    <scope>NUCLEOTIDE SEQUENCE [LARGE SCALE GENOMIC DNA]</scope>
    <source>
        <strain evidence="3">McKiel</strain>
    </source>
</reference>
<organism evidence="2 3">
    <name type="scientific">Rickettsia canadensis (strain McKiel)</name>
    <dbReference type="NCBI Taxonomy" id="293613"/>
    <lineage>
        <taxon>Bacteria</taxon>
        <taxon>Pseudomonadati</taxon>
        <taxon>Pseudomonadota</taxon>
        <taxon>Alphaproteobacteria</taxon>
        <taxon>Rickettsiales</taxon>
        <taxon>Rickettsiaceae</taxon>
        <taxon>Rickettsieae</taxon>
        <taxon>Rickettsia</taxon>
        <taxon>belli group</taxon>
    </lineage>
</organism>
<evidence type="ECO:0000256" key="1">
    <source>
        <dbReference type="SAM" id="MobiDB-lite"/>
    </source>
</evidence>
<accession>A8EYS8</accession>
<evidence type="ECO:0000313" key="2">
    <source>
        <dbReference type="EMBL" id="ABV73511.1"/>
    </source>
</evidence>
<dbReference type="AlphaFoldDB" id="A8EYS8"/>
<sequence length="26" mass="2814">MASSNKMIYEPLVRSGSEAAKDKDSV</sequence>
<name>A8EYS8_RICCK</name>